<comment type="caution">
    <text evidence="2">The sequence shown here is derived from an EMBL/GenBank/DDBJ whole genome shotgun (WGS) entry which is preliminary data.</text>
</comment>
<dbReference type="AlphaFoldDB" id="A0A4V2SJ46"/>
<dbReference type="InterPro" id="IPR027417">
    <property type="entry name" value="P-loop_NTPase"/>
</dbReference>
<dbReference type="PANTHER" id="PTHR13696:SF99">
    <property type="entry name" value="COBYRINIC ACID AC-DIAMIDE SYNTHASE"/>
    <property type="match status" value="1"/>
</dbReference>
<protein>
    <submittedName>
        <fullName evidence="2">Cellulose biosynthesis protein BcsQ</fullName>
    </submittedName>
</protein>
<dbReference type="EMBL" id="SLXH01000035">
    <property type="protein sequence ID" value="TCP12978.1"/>
    <property type="molecule type" value="Genomic_DNA"/>
</dbReference>
<sequence length="393" mass="43188">MTHGLCCAIFRPIVNFDIVKMPRSTFAPTDSFLYRLAGASALLGVSSNTMRAYADNAGVHIKRAADFKPGAPQVRVFDPSQIFQIAAWRRAQGYTKFPAHRPTVITVDVIKGGTGKTTTSVELAVNLQLSGIRTLLVDLDIQANATQMLGYEPDLTMEEAESYDLLPEAIVENTFASILLPYILSKSGARQGATNPPAELIIKKPFGEAGPHLIPSDPYLSDAETALAKASGQRELYIRRILEGNYGFNASDYDAIIFDCPPSVSFLSSAAIAAADIVIAPIRMDLFSIKGLSRLMGEINTLESEYRLKPELIILPTHYAPQFSRISRMQQTLTAYRDLMAPCVISASEQFPKSLDQYLPLTLQVPTSQASKEYKVFAEFIQNRIIARTGNKK</sequence>
<gene>
    <name evidence="2" type="ORF">EV674_13534</name>
</gene>
<dbReference type="Proteomes" id="UP000295182">
    <property type="component" value="Unassembled WGS sequence"/>
</dbReference>
<accession>A0A4V2SJ46</accession>
<dbReference type="InterPro" id="IPR050678">
    <property type="entry name" value="DNA_Partitioning_ATPase"/>
</dbReference>
<keyword evidence="3" id="KW-1185">Reference proteome</keyword>
<dbReference type="Pfam" id="PF13614">
    <property type="entry name" value="AAA_31"/>
    <property type="match status" value="1"/>
</dbReference>
<organism evidence="2 3">
    <name type="scientific">Simplicispira metamorpha</name>
    <dbReference type="NCBI Taxonomy" id="80881"/>
    <lineage>
        <taxon>Bacteria</taxon>
        <taxon>Pseudomonadati</taxon>
        <taxon>Pseudomonadota</taxon>
        <taxon>Betaproteobacteria</taxon>
        <taxon>Burkholderiales</taxon>
        <taxon>Comamonadaceae</taxon>
        <taxon>Simplicispira</taxon>
    </lineage>
</organism>
<dbReference type="CDD" id="cd02042">
    <property type="entry name" value="ParAB_family"/>
    <property type="match status" value="1"/>
</dbReference>
<evidence type="ECO:0000313" key="2">
    <source>
        <dbReference type="EMBL" id="TCP12978.1"/>
    </source>
</evidence>
<feature type="domain" description="AAA" evidence="1">
    <location>
        <begin position="104"/>
        <end position="308"/>
    </location>
</feature>
<name>A0A4V2SJ46_9BURK</name>
<dbReference type="Gene3D" id="3.40.50.300">
    <property type="entry name" value="P-loop containing nucleotide triphosphate hydrolases"/>
    <property type="match status" value="1"/>
</dbReference>
<evidence type="ECO:0000259" key="1">
    <source>
        <dbReference type="Pfam" id="PF13614"/>
    </source>
</evidence>
<evidence type="ECO:0000313" key="3">
    <source>
        <dbReference type="Proteomes" id="UP000295182"/>
    </source>
</evidence>
<dbReference type="SUPFAM" id="SSF52540">
    <property type="entry name" value="P-loop containing nucleoside triphosphate hydrolases"/>
    <property type="match status" value="1"/>
</dbReference>
<proteinExistence type="predicted"/>
<dbReference type="PANTHER" id="PTHR13696">
    <property type="entry name" value="P-LOOP CONTAINING NUCLEOSIDE TRIPHOSPHATE HYDROLASE"/>
    <property type="match status" value="1"/>
</dbReference>
<dbReference type="InterPro" id="IPR025669">
    <property type="entry name" value="AAA_dom"/>
</dbReference>
<reference evidence="2 3" key="1">
    <citation type="submission" date="2019-03" db="EMBL/GenBank/DDBJ databases">
        <title>Genomic Encyclopedia of Type Strains, Phase IV (KMG-IV): sequencing the most valuable type-strain genomes for metagenomic binning, comparative biology and taxonomic classification.</title>
        <authorList>
            <person name="Goeker M."/>
        </authorList>
    </citation>
    <scope>NUCLEOTIDE SEQUENCE [LARGE SCALE GENOMIC DNA]</scope>
    <source>
        <strain evidence="2 3">DSM 1837</strain>
    </source>
</reference>